<accession>A0A9N9CKC0</accession>
<keyword evidence="2" id="KW-1185">Reference proteome</keyword>
<sequence>MFLTTLYVVNINAFPYRRDDGFENDGFVSCDPRIPQELSISFTPNPLISNANATFEIAGHFLIDPPRKFNLDIFVITDTLKTHDSGPIVTDKLLEAGDTFNFFETLTMPALSENFIVQVSLNSIDTTLACSNRTEYICYRTNNDGYRTYRIGQPIKTQKIVT</sequence>
<dbReference type="AlphaFoldDB" id="A0A9N9CKC0"/>
<dbReference type="OrthoDB" id="2385531at2759"/>
<dbReference type="Proteomes" id="UP000789342">
    <property type="component" value="Unassembled WGS sequence"/>
</dbReference>
<proteinExistence type="predicted"/>
<dbReference type="EMBL" id="CAJVPV010006402">
    <property type="protein sequence ID" value="CAG8604493.1"/>
    <property type="molecule type" value="Genomic_DNA"/>
</dbReference>
<organism evidence="1 2">
    <name type="scientific">Acaulospora morrowiae</name>
    <dbReference type="NCBI Taxonomy" id="94023"/>
    <lineage>
        <taxon>Eukaryota</taxon>
        <taxon>Fungi</taxon>
        <taxon>Fungi incertae sedis</taxon>
        <taxon>Mucoromycota</taxon>
        <taxon>Glomeromycotina</taxon>
        <taxon>Glomeromycetes</taxon>
        <taxon>Diversisporales</taxon>
        <taxon>Acaulosporaceae</taxon>
        <taxon>Acaulospora</taxon>
    </lineage>
</organism>
<evidence type="ECO:0000313" key="2">
    <source>
        <dbReference type="Proteomes" id="UP000789342"/>
    </source>
</evidence>
<comment type="caution">
    <text evidence="1">The sequence shown here is derived from an EMBL/GenBank/DDBJ whole genome shotgun (WGS) entry which is preliminary data.</text>
</comment>
<gene>
    <name evidence="1" type="ORF">AMORRO_LOCUS7929</name>
</gene>
<protein>
    <submittedName>
        <fullName evidence="1">4806_t:CDS:1</fullName>
    </submittedName>
</protein>
<name>A0A9N9CKC0_9GLOM</name>
<evidence type="ECO:0000313" key="1">
    <source>
        <dbReference type="EMBL" id="CAG8604493.1"/>
    </source>
</evidence>
<reference evidence="1" key="1">
    <citation type="submission" date="2021-06" db="EMBL/GenBank/DDBJ databases">
        <authorList>
            <person name="Kallberg Y."/>
            <person name="Tangrot J."/>
            <person name="Rosling A."/>
        </authorList>
    </citation>
    <scope>NUCLEOTIDE SEQUENCE</scope>
    <source>
        <strain evidence="1">CL551</strain>
    </source>
</reference>